<dbReference type="PANTHER" id="PTHR23293">
    <property type="entry name" value="FAD SYNTHETASE-RELATED FMN ADENYLYLTRANSFERASE"/>
    <property type="match status" value="1"/>
</dbReference>
<keyword evidence="6" id="KW-0548">Nucleotidyltransferase</keyword>
<evidence type="ECO:0000256" key="12">
    <source>
        <dbReference type="ARBA" id="ARBA00049494"/>
    </source>
</evidence>
<keyword evidence="5" id="KW-0808">Transferase</keyword>
<evidence type="ECO:0000256" key="1">
    <source>
        <dbReference type="ARBA" id="ARBA00004726"/>
    </source>
</evidence>
<keyword evidence="9" id="KW-0067">ATP-binding</keyword>
<protein>
    <recommendedName>
        <fullName evidence="2">FAD synthase</fullName>
        <ecNumber evidence="2">2.7.7.2</ecNumber>
    </recommendedName>
    <alternativeName>
        <fullName evidence="10">FAD pyrophosphorylase</fullName>
    </alternativeName>
    <alternativeName>
        <fullName evidence="11">FMN adenylyltransferase</fullName>
    </alternativeName>
</protein>
<feature type="non-terminal residue" evidence="15">
    <location>
        <position position="143"/>
    </location>
</feature>
<evidence type="ECO:0000256" key="5">
    <source>
        <dbReference type="ARBA" id="ARBA00022679"/>
    </source>
</evidence>
<dbReference type="EMBL" id="VWPW01002544">
    <property type="protein sequence ID" value="NWI99286.1"/>
    <property type="molecule type" value="Genomic_DNA"/>
</dbReference>
<evidence type="ECO:0000256" key="13">
    <source>
        <dbReference type="SAM" id="MobiDB-lite"/>
    </source>
</evidence>
<comment type="catalytic activity">
    <reaction evidence="12">
        <text>FMN + ATP + H(+) = FAD + diphosphate</text>
        <dbReference type="Rhea" id="RHEA:17237"/>
        <dbReference type="ChEBI" id="CHEBI:15378"/>
        <dbReference type="ChEBI" id="CHEBI:30616"/>
        <dbReference type="ChEBI" id="CHEBI:33019"/>
        <dbReference type="ChEBI" id="CHEBI:57692"/>
        <dbReference type="ChEBI" id="CHEBI:58210"/>
        <dbReference type="EC" id="2.7.7.2"/>
    </reaction>
</comment>
<keyword evidence="4" id="KW-0288">FMN</keyword>
<name>A0A7K4L5R9_9AVES</name>
<gene>
    <name evidence="15" type="primary">Flad1</name>
    <name evidence="15" type="ORF">CRYUND_R15406</name>
</gene>
<evidence type="ECO:0000256" key="4">
    <source>
        <dbReference type="ARBA" id="ARBA00022643"/>
    </source>
</evidence>
<evidence type="ECO:0000256" key="11">
    <source>
        <dbReference type="ARBA" id="ARBA00031871"/>
    </source>
</evidence>
<keyword evidence="7" id="KW-0547">Nucleotide-binding</keyword>
<dbReference type="EC" id="2.7.7.2" evidence="2"/>
<organism evidence="15 16">
    <name type="scientific">Crypturellus undulatus</name>
    <dbReference type="NCBI Taxonomy" id="48396"/>
    <lineage>
        <taxon>Eukaryota</taxon>
        <taxon>Metazoa</taxon>
        <taxon>Chordata</taxon>
        <taxon>Craniata</taxon>
        <taxon>Vertebrata</taxon>
        <taxon>Euteleostomi</taxon>
        <taxon>Archelosauria</taxon>
        <taxon>Archosauria</taxon>
        <taxon>Dinosauria</taxon>
        <taxon>Saurischia</taxon>
        <taxon>Theropoda</taxon>
        <taxon>Coelurosauria</taxon>
        <taxon>Aves</taxon>
        <taxon>Palaeognathae</taxon>
        <taxon>Tinamiformes</taxon>
        <taxon>Tinamidae</taxon>
        <taxon>Crypturellus</taxon>
    </lineage>
</organism>
<keyword evidence="3" id="KW-0285">Flavoprotein</keyword>
<dbReference type="GO" id="GO:0003919">
    <property type="term" value="F:FMN adenylyltransferase activity"/>
    <property type="evidence" value="ECO:0007669"/>
    <property type="project" value="UniProtKB-EC"/>
</dbReference>
<dbReference type="PANTHER" id="PTHR23293:SF9">
    <property type="entry name" value="FAD SYNTHASE"/>
    <property type="match status" value="1"/>
</dbReference>
<sequence>AHRTLMRGLRRYDVELCTVEGPIREALARLKEQRPRLEAVLMGTRRTDPYSRTLTPTCVTDPGWPQYMRVNPLLDWTYRDIWEFLRTLFVPYCILYDKGYTSLGSTENTVRNPALRRTDAQGRESYRPAHELQNEEDERTSRQ</sequence>
<evidence type="ECO:0000313" key="16">
    <source>
        <dbReference type="Proteomes" id="UP000534426"/>
    </source>
</evidence>
<dbReference type="InterPro" id="IPR002500">
    <property type="entry name" value="PAPS_reduct_dom"/>
</dbReference>
<feature type="non-terminal residue" evidence="15">
    <location>
        <position position="1"/>
    </location>
</feature>
<reference evidence="15 16" key="1">
    <citation type="submission" date="2019-09" db="EMBL/GenBank/DDBJ databases">
        <title>Bird 10,000 Genomes (B10K) Project - Family phase.</title>
        <authorList>
            <person name="Zhang G."/>
        </authorList>
    </citation>
    <scope>NUCLEOTIDE SEQUENCE [LARGE SCALE GENOMIC DNA]</scope>
    <source>
        <strain evidence="15">B10K-MSB-37135</strain>
        <tissue evidence="15">Heart</tissue>
    </source>
</reference>
<evidence type="ECO:0000259" key="14">
    <source>
        <dbReference type="Pfam" id="PF01507"/>
    </source>
</evidence>
<dbReference type="AlphaFoldDB" id="A0A7K4L5R9"/>
<dbReference type="SUPFAM" id="SSF52402">
    <property type="entry name" value="Adenine nucleotide alpha hydrolases-like"/>
    <property type="match status" value="1"/>
</dbReference>
<dbReference type="Proteomes" id="UP000534426">
    <property type="component" value="Unassembled WGS sequence"/>
</dbReference>
<dbReference type="GO" id="GO:0006747">
    <property type="term" value="P:FAD biosynthetic process"/>
    <property type="evidence" value="ECO:0007669"/>
    <property type="project" value="TreeGrafter"/>
</dbReference>
<dbReference type="Pfam" id="PF01507">
    <property type="entry name" value="PAPS_reduct"/>
    <property type="match status" value="1"/>
</dbReference>
<comment type="caution">
    <text evidence="15">The sequence shown here is derived from an EMBL/GenBank/DDBJ whole genome shotgun (WGS) entry which is preliminary data.</text>
</comment>
<evidence type="ECO:0000256" key="2">
    <source>
        <dbReference type="ARBA" id="ARBA00012393"/>
    </source>
</evidence>
<evidence type="ECO:0000256" key="7">
    <source>
        <dbReference type="ARBA" id="ARBA00022741"/>
    </source>
</evidence>
<dbReference type="GO" id="GO:0005524">
    <property type="term" value="F:ATP binding"/>
    <property type="evidence" value="ECO:0007669"/>
    <property type="project" value="UniProtKB-KW"/>
</dbReference>
<feature type="region of interest" description="Disordered" evidence="13">
    <location>
        <begin position="104"/>
        <end position="143"/>
    </location>
</feature>
<evidence type="ECO:0000256" key="6">
    <source>
        <dbReference type="ARBA" id="ARBA00022695"/>
    </source>
</evidence>
<dbReference type="Gene3D" id="3.40.50.620">
    <property type="entry name" value="HUPs"/>
    <property type="match status" value="1"/>
</dbReference>
<proteinExistence type="predicted"/>
<evidence type="ECO:0000256" key="10">
    <source>
        <dbReference type="ARBA" id="ARBA00031145"/>
    </source>
</evidence>
<evidence type="ECO:0000256" key="8">
    <source>
        <dbReference type="ARBA" id="ARBA00022827"/>
    </source>
</evidence>
<keyword evidence="8" id="KW-0274">FAD</keyword>
<dbReference type="InterPro" id="IPR014729">
    <property type="entry name" value="Rossmann-like_a/b/a_fold"/>
</dbReference>
<comment type="pathway">
    <text evidence="1">Cofactor biosynthesis; FAD biosynthesis; FAD from FMN: step 1/1.</text>
</comment>
<evidence type="ECO:0000256" key="3">
    <source>
        <dbReference type="ARBA" id="ARBA00022630"/>
    </source>
</evidence>
<feature type="compositionally biased region" description="Basic and acidic residues" evidence="13">
    <location>
        <begin position="116"/>
        <end position="143"/>
    </location>
</feature>
<feature type="domain" description="Phosphoadenosine phosphosulphate reductase" evidence="14">
    <location>
        <begin position="23"/>
        <end position="109"/>
    </location>
</feature>
<keyword evidence="16" id="KW-1185">Reference proteome</keyword>
<accession>A0A7K4L5R9</accession>
<evidence type="ECO:0000313" key="15">
    <source>
        <dbReference type="EMBL" id="NWI99286.1"/>
    </source>
</evidence>
<evidence type="ECO:0000256" key="9">
    <source>
        <dbReference type="ARBA" id="ARBA00022840"/>
    </source>
</evidence>